<gene>
    <name evidence="7" type="ORF">LTR84_010916</name>
</gene>
<feature type="transmembrane region" description="Helical" evidence="6">
    <location>
        <begin position="199"/>
        <end position="217"/>
    </location>
</feature>
<dbReference type="PANTHER" id="PTHR30618:SF15">
    <property type="entry name" value="NICOTINAMIDE RIBOSIDE TRANSPORTER 1-RELATED"/>
    <property type="match status" value="1"/>
</dbReference>
<feature type="transmembrane region" description="Helical" evidence="6">
    <location>
        <begin position="167"/>
        <end position="187"/>
    </location>
</feature>
<feature type="transmembrane region" description="Helical" evidence="6">
    <location>
        <begin position="326"/>
        <end position="346"/>
    </location>
</feature>
<feature type="transmembrane region" description="Helical" evidence="6">
    <location>
        <begin position="237"/>
        <end position="256"/>
    </location>
</feature>
<dbReference type="EMBL" id="JAVRRD010000005">
    <property type="protein sequence ID" value="KAK5058652.1"/>
    <property type="molecule type" value="Genomic_DNA"/>
</dbReference>
<comment type="caution">
    <text evidence="7">The sequence shown here is derived from an EMBL/GenBank/DDBJ whole genome shotgun (WGS) entry which is preliminary data.</text>
</comment>
<keyword evidence="3 6" id="KW-0812">Transmembrane</keyword>
<dbReference type="CDD" id="cd11482">
    <property type="entry name" value="SLC-NCS1sbd_NRT1-like"/>
    <property type="match status" value="1"/>
</dbReference>
<sequence length="568" mass="62635">MVAFNLKTVFTIQVPERDGQTTNHLINHDIVPMPPSRRTWGWLEFTGFFFISEFCIGVWAGSAAMLGIGLAVWEVMVSGLIAGLLILAVGGATGWIGGEWHIGYTVLQRVIFGMLGSYIGIVIRIMLSIISFASQAWLGGLCMSTILSSWSHSFLTMENTLPESAHMVTRDFVGFVVFQFLSVPFLLIRPERIINLVKVANVITFFAMLGITIWATKKGGYGPLISQGSAYTTFSRPWAWFYSITSTLGSISAGLINQADFTRFTKKQGRQIPGLALCLYLPGVAVPMMGLLTASATVNIWGVPYWNPVEILLQWMIDDYSSKARAAAFFCGFGFVCSQLALNTVGNGFAAGMDMAGLFPKYINIRRGSLICAALSWVCHPWLYYNTSSVFIAVMASFSVFLAPLTGIMITDYFLLRKQKIELSALYTLSPEGSYYFWHGFNWRTIVVWIVVFVPAMPGMIATVNTSVKVSQGALYYYYGNYLFGFLEAGALYYAIVRLFPPPGLGKQDTHDIYGTFTPEEAAKKGMVPFSPSTEFKVSDAAESLADKEENAIQTVAISTGENMVVRV</sequence>
<dbReference type="GO" id="GO:0005886">
    <property type="term" value="C:plasma membrane"/>
    <property type="evidence" value="ECO:0007669"/>
    <property type="project" value="TreeGrafter"/>
</dbReference>
<feature type="transmembrane region" description="Helical" evidence="6">
    <location>
        <begin position="476"/>
        <end position="497"/>
    </location>
</feature>
<keyword evidence="5 6" id="KW-0472">Membrane</keyword>
<dbReference type="InterPro" id="IPR012681">
    <property type="entry name" value="NCS1"/>
</dbReference>
<feature type="transmembrane region" description="Helical" evidence="6">
    <location>
        <begin position="277"/>
        <end position="306"/>
    </location>
</feature>
<dbReference type="RefSeq" id="XP_064709175.1">
    <property type="nucleotide sequence ID" value="XM_064854449.1"/>
</dbReference>
<evidence type="ECO:0000256" key="6">
    <source>
        <dbReference type="SAM" id="Phobius"/>
    </source>
</evidence>
<evidence type="ECO:0000256" key="2">
    <source>
        <dbReference type="ARBA" id="ARBA00008974"/>
    </source>
</evidence>
<accession>A0AAV9NHR2</accession>
<keyword evidence="4 6" id="KW-1133">Transmembrane helix</keyword>
<feature type="transmembrane region" description="Helical" evidence="6">
    <location>
        <begin position="110"/>
        <end position="130"/>
    </location>
</feature>
<evidence type="ECO:0000256" key="3">
    <source>
        <dbReference type="ARBA" id="ARBA00022692"/>
    </source>
</evidence>
<name>A0AAV9NHR2_9EURO</name>
<feature type="transmembrane region" description="Helical" evidence="6">
    <location>
        <begin position="48"/>
        <end position="73"/>
    </location>
</feature>
<dbReference type="InterPro" id="IPR001248">
    <property type="entry name" value="Pur-cyt_permease"/>
</dbReference>
<evidence type="ECO:0000256" key="4">
    <source>
        <dbReference type="ARBA" id="ARBA00022989"/>
    </source>
</evidence>
<evidence type="ECO:0000256" key="5">
    <source>
        <dbReference type="ARBA" id="ARBA00023136"/>
    </source>
</evidence>
<dbReference type="Proteomes" id="UP001358417">
    <property type="component" value="Unassembled WGS sequence"/>
</dbReference>
<evidence type="ECO:0000256" key="1">
    <source>
        <dbReference type="ARBA" id="ARBA00004141"/>
    </source>
</evidence>
<dbReference type="Pfam" id="PF02133">
    <property type="entry name" value="Transp_cyt_pur"/>
    <property type="match status" value="1"/>
</dbReference>
<dbReference type="GeneID" id="89979070"/>
<keyword evidence="8" id="KW-1185">Reference proteome</keyword>
<proteinExistence type="inferred from homology"/>
<evidence type="ECO:0000313" key="8">
    <source>
        <dbReference type="Proteomes" id="UP001358417"/>
    </source>
</evidence>
<organism evidence="7 8">
    <name type="scientific">Exophiala bonariae</name>
    <dbReference type="NCBI Taxonomy" id="1690606"/>
    <lineage>
        <taxon>Eukaryota</taxon>
        <taxon>Fungi</taxon>
        <taxon>Dikarya</taxon>
        <taxon>Ascomycota</taxon>
        <taxon>Pezizomycotina</taxon>
        <taxon>Eurotiomycetes</taxon>
        <taxon>Chaetothyriomycetidae</taxon>
        <taxon>Chaetothyriales</taxon>
        <taxon>Herpotrichiellaceae</taxon>
        <taxon>Exophiala</taxon>
    </lineage>
</organism>
<protein>
    <recommendedName>
        <fullName evidence="9">Thiamine transporter</fullName>
    </recommendedName>
</protein>
<dbReference type="Gene3D" id="1.10.4160.10">
    <property type="entry name" value="Hydantoin permease"/>
    <property type="match status" value="1"/>
</dbReference>
<dbReference type="NCBIfam" id="TIGR00800">
    <property type="entry name" value="ncs1"/>
    <property type="match status" value="1"/>
</dbReference>
<evidence type="ECO:0008006" key="9">
    <source>
        <dbReference type="Google" id="ProtNLM"/>
    </source>
</evidence>
<comment type="subcellular location">
    <subcellularLocation>
        <location evidence="1">Membrane</location>
        <topology evidence="1">Multi-pass membrane protein</topology>
    </subcellularLocation>
</comment>
<dbReference type="PANTHER" id="PTHR30618">
    <property type="entry name" value="NCS1 FAMILY PURINE/PYRIMIDINE TRANSPORTER"/>
    <property type="match status" value="1"/>
</dbReference>
<reference evidence="7 8" key="1">
    <citation type="submission" date="2023-08" db="EMBL/GenBank/DDBJ databases">
        <title>Black Yeasts Isolated from many extreme environments.</title>
        <authorList>
            <person name="Coleine C."/>
            <person name="Stajich J.E."/>
            <person name="Selbmann L."/>
        </authorList>
    </citation>
    <scope>NUCLEOTIDE SEQUENCE [LARGE SCALE GENOMIC DNA]</scope>
    <source>
        <strain evidence="7 8">CCFEE 5792</strain>
    </source>
</reference>
<dbReference type="InterPro" id="IPR045225">
    <property type="entry name" value="Uracil/uridine/allantoin_perm"/>
</dbReference>
<feature type="transmembrane region" description="Helical" evidence="6">
    <location>
        <begin position="80"/>
        <end position="98"/>
    </location>
</feature>
<dbReference type="AlphaFoldDB" id="A0AAV9NHR2"/>
<evidence type="ECO:0000313" key="7">
    <source>
        <dbReference type="EMBL" id="KAK5058652.1"/>
    </source>
</evidence>
<dbReference type="GO" id="GO:0015205">
    <property type="term" value="F:nucleobase transmembrane transporter activity"/>
    <property type="evidence" value="ECO:0007669"/>
    <property type="project" value="TreeGrafter"/>
</dbReference>
<comment type="similarity">
    <text evidence="2">Belongs to the purine-cytosine permease (2.A.39) family.</text>
</comment>
<feature type="transmembrane region" description="Helical" evidence="6">
    <location>
        <begin position="391"/>
        <end position="415"/>
    </location>
</feature>